<evidence type="ECO:0000313" key="3">
    <source>
        <dbReference type="Proteomes" id="UP000253090"/>
    </source>
</evidence>
<proteinExistence type="predicted"/>
<dbReference type="Proteomes" id="UP000253090">
    <property type="component" value="Unassembled WGS sequence"/>
</dbReference>
<keyword evidence="3" id="KW-1185">Reference proteome</keyword>
<evidence type="ECO:0000313" key="2">
    <source>
        <dbReference type="EMBL" id="RCX21280.1"/>
    </source>
</evidence>
<keyword evidence="1" id="KW-0175">Coiled coil</keyword>
<accession>A0A369BI80</accession>
<name>A0A369BI80_9BACL</name>
<protein>
    <submittedName>
        <fullName evidence="2">Uncharacterized protein</fullName>
    </submittedName>
</protein>
<evidence type="ECO:0000256" key="1">
    <source>
        <dbReference type="SAM" id="Coils"/>
    </source>
</evidence>
<sequence>MFYIVLLGAAALVYALLLPGRKSATEIKQAGTGDLEATLEQFMSEIERENEELIGLVAQMKQELTSKQLAHQEQIVELRQRMVDVEYTARQNASRLEPLEQASVTISSQTAAVEDGPQPEVTATAPLTVVEDIQPESDSRELTEDIPAEPEVADSVRDRYPELFELHAKGKSMDTIAKTIGIQRGEVQLILQLAKREESL</sequence>
<feature type="coiled-coil region" evidence="1">
    <location>
        <begin position="32"/>
        <end position="81"/>
    </location>
</feature>
<reference evidence="2 3" key="1">
    <citation type="submission" date="2018-07" db="EMBL/GenBank/DDBJ databases">
        <title>Genomic Encyclopedia of Type Strains, Phase III (KMG-III): the genomes of soil and plant-associated and newly described type strains.</title>
        <authorList>
            <person name="Whitman W."/>
        </authorList>
    </citation>
    <scope>NUCLEOTIDE SEQUENCE [LARGE SCALE GENOMIC DNA]</scope>
    <source>
        <strain evidence="2 3">CECT 8333</strain>
    </source>
</reference>
<dbReference type="AlphaFoldDB" id="A0A369BI80"/>
<organism evidence="2 3">
    <name type="scientific">Fontibacillus phaseoli</name>
    <dbReference type="NCBI Taxonomy" id="1416533"/>
    <lineage>
        <taxon>Bacteria</taxon>
        <taxon>Bacillati</taxon>
        <taxon>Bacillota</taxon>
        <taxon>Bacilli</taxon>
        <taxon>Bacillales</taxon>
        <taxon>Paenibacillaceae</taxon>
        <taxon>Fontibacillus</taxon>
    </lineage>
</organism>
<comment type="caution">
    <text evidence="2">The sequence shown here is derived from an EMBL/GenBank/DDBJ whole genome shotgun (WGS) entry which is preliminary data.</text>
</comment>
<dbReference type="EMBL" id="QPJW01000002">
    <property type="protein sequence ID" value="RCX21280.1"/>
    <property type="molecule type" value="Genomic_DNA"/>
</dbReference>
<gene>
    <name evidence="2" type="ORF">DFP94_10226</name>
</gene>